<dbReference type="PANTHER" id="PTHR35561">
    <property type="entry name" value="RNA 2',3'-CYCLIC PHOSPHODIESTERASE"/>
    <property type="match status" value="1"/>
</dbReference>
<evidence type="ECO:0000313" key="4">
    <source>
        <dbReference type="EMBL" id="OAT74187.1"/>
    </source>
</evidence>
<feature type="short sequence motif" description="HXTX 2" evidence="2">
    <location>
        <begin position="129"/>
        <end position="132"/>
    </location>
</feature>
<comment type="function">
    <text evidence="2">Hydrolyzes RNA 2',3'-cyclic phosphodiester to an RNA 2'-phosphomonoester.</text>
</comment>
<dbReference type="Pfam" id="PF02834">
    <property type="entry name" value="LigT_PEase"/>
    <property type="match status" value="2"/>
</dbReference>
<dbReference type="InterPro" id="IPR009097">
    <property type="entry name" value="Cyclic_Pdiesterase"/>
</dbReference>
<dbReference type="RefSeq" id="WP_064549515.1">
    <property type="nucleotide sequence ID" value="NZ_LXMA01000001.1"/>
</dbReference>
<dbReference type="OrthoDB" id="9789350at2"/>
<dbReference type="Gene3D" id="3.90.1140.10">
    <property type="entry name" value="Cyclic phosphodiesterase"/>
    <property type="match status" value="1"/>
</dbReference>
<keyword evidence="4" id="KW-0436">Ligase</keyword>
<dbReference type="InterPro" id="IPR004175">
    <property type="entry name" value="RNA_CPDase"/>
</dbReference>
<gene>
    <name evidence="4" type="ORF">A7K69_00280</name>
</gene>
<reference evidence="5" key="1">
    <citation type="submission" date="2016-05" db="EMBL/GenBank/DDBJ databases">
        <authorList>
            <person name="Wang W."/>
            <person name="Zhu L."/>
        </authorList>
    </citation>
    <scope>NUCLEOTIDE SEQUENCE [LARGE SCALE GENOMIC DNA]</scope>
    <source>
        <strain evidence="5">W-2</strain>
    </source>
</reference>
<accession>A0A1B7KVW5</accession>
<evidence type="ECO:0000256" key="2">
    <source>
        <dbReference type="HAMAP-Rule" id="MF_01940"/>
    </source>
</evidence>
<name>A0A1B7KVW5_PARTM</name>
<comment type="similarity">
    <text evidence="2">Belongs to the 2H phosphoesterase superfamily. ThpR family.</text>
</comment>
<dbReference type="Proteomes" id="UP000078290">
    <property type="component" value="Unassembled WGS sequence"/>
</dbReference>
<comment type="catalytic activity">
    <reaction evidence="2">
        <text>a 3'-end 2',3'-cyclophospho-ribonucleotide-RNA + H2O = a 3'-end 2'-phospho-ribonucleotide-RNA + H(+)</text>
        <dbReference type="Rhea" id="RHEA:11828"/>
        <dbReference type="Rhea" id="RHEA-COMP:10464"/>
        <dbReference type="Rhea" id="RHEA-COMP:17353"/>
        <dbReference type="ChEBI" id="CHEBI:15377"/>
        <dbReference type="ChEBI" id="CHEBI:15378"/>
        <dbReference type="ChEBI" id="CHEBI:83064"/>
        <dbReference type="ChEBI" id="CHEBI:173113"/>
        <dbReference type="EC" id="3.1.4.58"/>
    </reaction>
</comment>
<dbReference type="AlphaFoldDB" id="A0A1B7KVW5"/>
<dbReference type="EC" id="3.1.4.58" evidence="2"/>
<proteinExistence type="inferred from homology"/>
<feature type="active site" description="Proton acceptor" evidence="2">
    <location>
        <position position="129"/>
    </location>
</feature>
<evidence type="ECO:0000256" key="1">
    <source>
        <dbReference type="ARBA" id="ARBA00022801"/>
    </source>
</evidence>
<dbReference type="SUPFAM" id="SSF55144">
    <property type="entry name" value="LigT-like"/>
    <property type="match status" value="1"/>
</dbReference>
<feature type="short sequence motif" description="HXTX 1" evidence="2">
    <location>
        <begin position="43"/>
        <end position="46"/>
    </location>
</feature>
<dbReference type="GO" id="GO:0008664">
    <property type="term" value="F:RNA 2',3'-cyclic 3'-phosphodiesterase activity"/>
    <property type="evidence" value="ECO:0007669"/>
    <property type="project" value="UniProtKB-EC"/>
</dbReference>
<organism evidence="4 5">
    <name type="scientific">Parageobacillus thermoglucosidasius</name>
    <name type="common">Geobacillus thermoglucosidasius</name>
    <dbReference type="NCBI Taxonomy" id="1426"/>
    <lineage>
        <taxon>Bacteria</taxon>
        <taxon>Bacillati</taxon>
        <taxon>Bacillota</taxon>
        <taxon>Bacilli</taxon>
        <taxon>Bacillales</taxon>
        <taxon>Anoxybacillaceae</taxon>
        <taxon>Parageobacillus</taxon>
    </lineage>
</organism>
<dbReference type="InterPro" id="IPR014051">
    <property type="entry name" value="Phosphoesterase_HXTX"/>
</dbReference>
<dbReference type="PANTHER" id="PTHR35561:SF1">
    <property type="entry name" value="RNA 2',3'-CYCLIC PHOSPHODIESTERASE"/>
    <property type="match status" value="1"/>
</dbReference>
<sequence>MKKTHYFIAVPIADEVKKQIAEWKEGIASAFPFRTWVHQQDYHITLAFLGYVPPAKIDKICQIIGKVAKCHAPFTLSLSEIQTFGNRTAPRILWQGVEKEEKLFALQRDVHAACIDIGFSLEKRPFTPHITIARKWQGNEVFCLNDLQMKPRVNATFPVGQIVLYQTHLDRTPKYEALALFPLSKNNF</sequence>
<dbReference type="EMBL" id="LXMA01000001">
    <property type="protein sequence ID" value="OAT74187.1"/>
    <property type="molecule type" value="Genomic_DNA"/>
</dbReference>
<dbReference type="NCBIfam" id="TIGR02258">
    <property type="entry name" value="2_5_ligase"/>
    <property type="match status" value="1"/>
</dbReference>
<dbReference type="GO" id="GO:0016874">
    <property type="term" value="F:ligase activity"/>
    <property type="evidence" value="ECO:0007669"/>
    <property type="project" value="UniProtKB-KW"/>
</dbReference>
<keyword evidence="1 2" id="KW-0378">Hydrolase</keyword>
<feature type="active site" description="Proton donor" evidence="2">
    <location>
        <position position="43"/>
    </location>
</feature>
<evidence type="ECO:0000313" key="5">
    <source>
        <dbReference type="Proteomes" id="UP000078290"/>
    </source>
</evidence>
<feature type="domain" description="Phosphoesterase HXTX" evidence="3">
    <location>
        <begin position="99"/>
        <end position="174"/>
    </location>
</feature>
<protein>
    <recommendedName>
        <fullName evidence="2">RNA 2',3'-cyclic phosphodiesterase</fullName>
        <shortName evidence="2">RNA 2',3'-CPDase</shortName>
        <ecNumber evidence="2">3.1.4.58</ecNumber>
    </recommendedName>
</protein>
<dbReference type="GO" id="GO:0004113">
    <property type="term" value="F:2',3'-cyclic-nucleotide 3'-phosphodiesterase activity"/>
    <property type="evidence" value="ECO:0007669"/>
    <property type="project" value="InterPro"/>
</dbReference>
<comment type="caution">
    <text evidence="4">The sequence shown here is derived from an EMBL/GenBank/DDBJ whole genome shotgun (WGS) entry which is preliminary data.</text>
</comment>
<dbReference type="HAMAP" id="MF_01940">
    <property type="entry name" value="RNA_CPDase"/>
    <property type="match status" value="1"/>
</dbReference>
<evidence type="ECO:0000259" key="3">
    <source>
        <dbReference type="Pfam" id="PF02834"/>
    </source>
</evidence>
<feature type="domain" description="Phosphoesterase HXTX" evidence="3">
    <location>
        <begin position="10"/>
        <end position="94"/>
    </location>
</feature>